<reference evidence="2 4" key="1">
    <citation type="submission" date="2018-11" db="EMBL/GenBank/DDBJ databases">
        <title>Multidrug-resistant genes are associated with an 42-kb island TGI1 carrying a complex class 1 integron in a Trueperella pyogenes.</title>
        <authorList>
            <person name="Dong W."/>
        </authorList>
    </citation>
    <scope>NUCLEOTIDE SEQUENCE [LARGE SCALE GENOMIC DNA]</scope>
    <source>
        <strain evidence="2 4">TP4</strain>
    </source>
</reference>
<dbReference type="Proteomes" id="UP000275951">
    <property type="component" value="Chromosome"/>
</dbReference>
<accession>A0A3Q9GK73</accession>
<dbReference type="RefSeq" id="WP_024963625.1">
    <property type="nucleotide sequence ID" value="NZ_CP007519.1"/>
</dbReference>
<dbReference type="GeneID" id="97531316"/>
<evidence type="ECO:0000313" key="5">
    <source>
        <dbReference type="Proteomes" id="UP001555100"/>
    </source>
</evidence>
<feature type="compositionally biased region" description="Basic and acidic residues" evidence="1">
    <location>
        <begin position="51"/>
        <end position="72"/>
    </location>
</feature>
<evidence type="ECO:0000313" key="4">
    <source>
        <dbReference type="Proteomes" id="UP000275951"/>
    </source>
</evidence>
<organism evidence="2 4">
    <name type="scientific">Trueperella pyogenes</name>
    <dbReference type="NCBI Taxonomy" id="1661"/>
    <lineage>
        <taxon>Bacteria</taxon>
        <taxon>Bacillati</taxon>
        <taxon>Actinomycetota</taxon>
        <taxon>Actinomycetes</taxon>
        <taxon>Actinomycetales</taxon>
        <taxon>Actinomycetaceae</taxon>
        <taxon>Trueperella</taxon>
    </lineage>
</organism>
<dbReference type="OrthoDB" id="3267482at2"/>
<protein>
    <submittedName>
        <fullName evidence="2">Uncharacterized protein</fullName>
    </submittedName>
</protein>
<evidence type="ECO:0000256" key="1">
    <source>
        <dbReference type="SAM" id="MobiDB-lite"/>
    </source>
</evidence>
<proteinExistence type="predicted"/>
<evidence type="ECO:0000313" key="2">
    <source>
        <dbReference type="EMBL" id="AZR06842.1"/>
    </source>
</evidence>
<dbReference type="EMBL" id="CP033905">
    <property type="protein sequence ID" value="AZR06842.1"/>
    <property type="molecule type" value="Genomic_DNA"/>
</dbReference>
<gene>
    <name evidence="2" type="ORF">EBQ10_05725</name>
    <name evidence="3" type="ORF">V3M73_00145</name>
</gene>
<name>A0A3Q9GK73_9ACTO</name>
<dbReference type="AlphaFoldDB" id="A0A3Q9GK73"/>
<evidence type="ECO:0000313" key="3">
    <source>
        <dbReference type="EMBL" id="MEW6953439.1"/>
    </source>
</evidence>
<dbReference type="Proteomes" id="UP001555100">
    <property type="component" value="Unassembled WGS sequence"/>
</dbReference>
<dbReference type="KEGG" id="tpy:CQ11_06260"/>
<reference evidence="3 5" key="2">
    <citation type="submission" date="2024-01" db="EMBL/GenBank/DDBJ databases">
        <title>Genomic analysis and antimicrobial resistance profiles of Trueperella pyogenes isolated from domestic and wild animals.</title>
        <authorList>
            <person name="Magossi G."/>
            <person name="Gzyl K.E."/>
            <person name="Holman D.B."/>
            <person name="Amat S."/>
        </authorList>
    </citation>
    <scope>NUCLEOTIDE SEQUENCE [LARGE SCALE GENOMIC DNA]</scope>
    <source>
        <strain evidence="3 5">1494</strain>
    </source>
</reference>
<dbReference type="EMBL" id="JBAGNM010000001">
    <property type="protein sequence ID" value="MEW6953439.1"/>
    <property type="molecule type" value="Genomic_DNA"/>
</dbReference>
<sequence>MNKEVDGAAHVAGKPVKRRGTRRVVMVSEVDARRIRAGEFASVEEVLHATDKSARPLAERQAKKQARQKGEGPKFSPHDQAILNELPPHFGKL</sequence>
<feature type="region of interest" description="Disordered" evidence="1">
    <location>
        <begin position="51"/>
        <end position="93"/>
    </location>
</feature>
<keyword evidence="5" id="KW-1185">Reference proteome</keyword>
<feature type="region of interest" description="Disordered" evidence="1">
    <location>
        <begin position="1"/>
        <end position="20"/>
    </location>
</feature>